<proteinExistence type="inferred from homology"/>
<dbReference type="Pfam" id="PF02687">
    <property type="entry name" value="FtsX"/>
    <property type="match status" value="1"/>
</dbReference>
<reference evidence="11 12" key="1">
    <citation type="submission" date="2019-03" db="EMBL/GenBank/DDBJ databases">
        <title>Genomic Encyclopedia of Type Strains, Phase IV (KMG-IV): sequencing the most valuable type-strain genomes for metagenomic binning, comparative biology and taxonomic classification.</title>
        <authorList>
            <person name="Goeker M."/>
        </authorList>
    </citation>
    <scope>NUCLEOTIDE SEQUENCE [LARGE SCALE GENOMIC DNA]</scope>
    <source>
        <strain evidence="11 12">DSM 24830</strain>
    </source>
</reference>
<keyword evidence="4" id="KW-1003">Cell membrane</keyword>
<keyword evidence="5 8" id="KW-0812">Transmembrane</keyword>
<dbReference type="InterPro" id="IPR011925">
    <property type="entry name" value="LolCE_TM"/>
</dbReference>
<dbReference type="NCBIfam" id="TIGR02212">
    <property type="entry name" value="lolCE"/>
    <property type="match status" value="1"/>
</dbReference>
<dbReference type="PANTHER" id="PTHR30489:SF0">
    <property type="entry name" value="LIPOPROTEIN-RELEASING SYSTEM TRANSMEMBRANE PROTEIN LOLE"/>
    <property type="match status" value="1"/>
</dbReference>
<feature type="transmembrane region" description="Helical" evidence="8">
    <location>
        <begin position="396"/>
        <end position="416"/>
    </location>
</feature>
<dbReference type="RefSeq" id="WP_131905299.1">
    <property type="nucleotide sequence ID" value="NZ_BAAAFU010000004.1"/>
</dbReference>
<evidence type="ECO:0000256" key="2">
    <source>
        <dbReference type="ARBA" id="ARBA00005236"/>
    </source>
</evidence>
<evidence type="ECO:0000256" key="5">
    <source>
        <dbReference type="ARBA" id="ARBA00022692"/>
    </source>
</evidence>
<dbReference type="Pfam" id="PF12704">
    <property type="entry name" value="MacB_PCD"/>
    <property type="match status" value="1"/>
</dbReference>
<dbReference type="GO" id="GO:0044874">
    <property type="term" value="P:lipoprotein localization to outer membrane"/>
    <property type="evidence" value="ECO:0007669"/>
    <property type="project" value="TreeGrafter"/>
</dbReference>
<dbReference type="PANTHER" id="PTHR30489">
    <property type="entry name" value="LIPOPROTEIN-RELEASING SYSTEM TRANSMEMBRANE PROTEIN LOLE"/>
    <property type="match status" value="1"/>
</dbReference>
<evidence type="ECO:0000256" key="6">
    <source>
        <dbReference type="ARBA" id="ARBA00022989"/>
    </source>
</evidence>
<evidence type="ECO:0000256" key="8">
    <source>
        <dbReference type="SAM" id="Phobius"/>
    </source>
</evidence>
<keyword evidence="6 8" id="KW-1133">Transmembrane helix</keyword>
<comment type="similarity">
    <text evidence="2">Belongs to the ABC-4 integral membrane protein family. LolC/E subfamily.</text>
</comment>
<feature type="domain" description="ABC3 transporter permease C-terminal" evidence="9">
    <location>
        <begin position="290"/>
        <end position="423"/>
    </location>
</feature>
<dbReference type="GO" id="GO:0042953">
    <property type="term" value="P:lipoprotein transport"/>
    <property type="evidence" value="ECO:0007669"/>
    <property type="project" value="InterPro"/>
</dbReference>
<feature type="domain" description="MacB-like periplasmic core" evidence="10">
    <location>
        <begin position="27"/>
        <end position="258"/>
    </location>
</feature>
<dbReference type="EMBL" id="SMFQ01000003">
    <property type="protein sequence ID" value="TCJ86979.1"/>
    <property type="molecule type" value="Genomic_DNA"/>
</dbReference>
<feature type="transmembrane region" description="Helical" evidence="8">
    <location>
        <begin position="331"/>
        <end position="358"/>
    </location>
</feature>
<dbReference type="InterPro" id="IPR003838">
    <property type="entry name" value="ABC3_permease_C"/>
</dbReference>
<dbReference type="Proteomes" id="UP000294887">
    <property type="component" value="Unassembled WGS sequence"/>
</dbReference>
<dbReference type="InterPro" id="IPR025857">
    <property type="entry name" value="MacB_PCD"/>
</dbReference>
<dbReference type="InterPro" id="IPR051447">
    <property type="entry name" value="Lipoprotein-release_system"/>
</dbReference>
<evidence type="ECO:0000256" key="7">
    <source>
        <dbReference type="ARBA" id="ARBA00023136"/>
    </source>
</evidence>
<feature type="transmembrane region" description="Helical" evidence="8">
    <location>
        <begin position="22"/>
        <end position="48"/>
    </location>
</feature>
<name>A0A4R1F3G9_9GAMM</name>
<dbReference type="OrthoDB" id="9808461at2"/>
<keyword evidence="12" id="KW-1185">Reference proteome</keyword>
<comment type="caution">
    <text evidence="11">The sequence shown here is derived from an EMBL/GenBank/DDBJ whole genome shotgun (WGS) entry which is preliminary data.</text>
</comment>
<sequence>MFQPLSAFIGFRYTKAKKDNHFISFISLASVIGIALGIIVLITVLSIMNGYVKGIQDRHLGMLSHVTVSDSDWVLPQWENRRNQILENTQVTGAAPFIEKQVMLKEADTVQATLLEGVLPDLEKDIGTINRYIQTPEGTTETVSLNVLKSGEYKIILGETLAKTLDVSIGETITLLSPKQQSFTNDGESQNPDDLIPILKDFEVAATFKVDLNIYDKSVAYIHMDDAAELFGMDKEVTGIRAQISDIFMANQVTKEIAENSTGDYVITNWTTQHSTFFKALQLQKTMLFLVLLLIIGVAAFNLVSTLIMVVTDKESDIAILRTLGMSPAQVMRVFIVQGGLLALIGTVIGVLLGVLVASNVSAIVQGIEHLINVQLLNAEIHGITHIDAKIEWGDVILISISAFLLSILATIFPAWKASKVQPAEALRYE</sequence>
<feature type="transmembrane region" description="Helical" evidence="8">
    <location>
        <begin position="287"/>
        <end position="311"/>
    </location>
</feature>
<evidence type="ECO:0000259" key="9">
    <source>
        <dbReference type="Pfam" id="PF02687"/>
    </source>
</evidence>
<gene>
    <name evidence="11" type="ORF">EV695_1480</name>
</gene>
<evidence type="ECO:0000256" key="4">
    <source>
        <dbReference type="ARBA" id="ARBA00022475"/>
    </source>
</evidence>
<evidence type="ECO:0000313" key="11">
    <source>
        <dbReference type="EMBL" id="TCJ86979.1"/>
    </source>
</evidence>
<protein>
    <submittedName>
        <fullName evidence="11">Lipoprotein-releasing system permease protein</fullName>
    </submittedName>
</protein>
<keyword evidence="7 8" id="KW-0472">Membrane</keyword>
<comment type="subcellular location">
    <subcellularLocation>
        <location evidence="1">Cell membrane</location>
        <topology evidence="1">Multi-pass membrane protein</topology>
    </subcellularLocation>
</comment>
<keyword evidence="11" id="KW-0449">Lipoprotein</keyword>
<evidence type="ECO:0000256" key="3">
    <source>
        <dbReference type="ARBA" id="ARBA00022448"/>
    </source>
</evidence>
<accession>A0A4R1F3G9</accession>
<dbReference type="AlphaFoldDB" id="A0A4R1F3G9"/>
<dbReference type="GO" id="GO:0098797">
    <property type="term" value="C:plasma membrane protein complex"/>
    <property type="evidence" value="ECO:0007669"/>
    <property type="project" value="TreeGrafter"/>
</dbReference>
<keyword evidence="3" id="KW-0813">Transport</keyword>
<evidence type="ECO:0000256" key="1">
    <source>
        <dbReference type="ARBA" id="ARBA00004651"/>
    </source>
</evidence>
<evidence type="ECO:0000313" key="12">
    <source>
        <dbReference type="Proteomes" id="UP000294887"/>
    </source>
</evidence>
<evidence type="ECO:0000259" key="10">
    <source>
        <dbReference type="Pfam" id="PF12704"/>
    </source>
</evidence>
<organism evidence="11 12">
    <name type="scientific">Cocleimonas flava</name>
    <dbReference type="NCBI Taxonomy" id="634765"/>
    <lineage>
        <taxon>Bacteria</taxon>
        <taxon>Pseudomonadati</taxon>
        <taxon>Pseudomonadota</taxon>
        <taxon>Gammaproteobacteria</taxon>
        <taxon>Thiotrichales</taxon>
        <taxon>Thiotrichaceae</taxon>
        <taxon>Cocleimonas</taxon>
    </lineage>
</organism>